<feature type="domain" description="Ig-like" evidence="5">
    <location>
        <begin position="592"/>
        <end position="657"/>
    </location>
</feature>
<evidence type="ECO:0000256" key="2">
    <source>
        <dbReference type="ARBA" id="ARBA00023157"/>
    </source>
</evidence>
<dbReference type="SUPFAM" id="SSF48726">
    <property type="entry name" value="Immunoglobulin"/>
    <property type="match status" value="7"/>
</dbReference>
<accession>A0A553R054</accession>
<dbReference type="AlphaFoldDB" id="A0A553R054"/>
<feature type="domain" description="Ig-like" evidence="5">
    <location>
        <begin position="668"/>
        <end position="743"/>
    </location>
</feature>
<dbReference type="InterPro" id="IPR003599">
    <property type="entry name" value="Ig_sub"/>
</dbReference>
<comment type="caution">
    <text evidence="6">The sequence shown here is derived from an EMBL/GenBank/DDBJ whole genome shotgun (WGS) entry which is preliminary data.</text>
</comment>
<dbReference type="SMART" id="SM00409">
    <property type="entry name" value="IG"/>
    <property type="match status" value="7"/>
</dbReference>
<feature type="domain" description="Ig-like" evidence="5">
    <location>
        <begin position="205"/>
        <end position="267"/>
    </location>
</feature>
<feature type="domain" description="Ig-like" evidence="5">
    <location>
        <begin position="492"/>
        <end position="569"/>
    </location>
</feature>
<dbReference type="InterPro" id="IPR007110">
    <property type="entry name" value="Ig-like_dom"/>
</dbReference>
<dbReference type="InterPro" id="IPR052598">
    <property type="entry name" value="IgSF_CEA-related"/>
</dbReference>
<name>A0A553R054_9TELE</name>
<evidence type="ECO:0000259" key="5">
    <source>
        <dbReference type="PROSITE" id="PS50835"/>
    </source>
</evidence>
<evidence type="ECO:0000313" key="6">
    <source>
        <dbReference type="EMBL" id="TRY95590.1"/>
    </source>
</evidence>
<dbReference type="InterPro" id="IPR013098">
    <property type="entry name" value="Ig_I-set"/>
</dbReference>
<dbReference type="Gene3D" id="2.60.40.10">
    <property type="entry name" value="Immunoglobulins"/>
    <property type="match status" value="8"/>
</dbReference>
<sequence>MQGLRAVTLVPSANPVAVGSNVTLSLNESVPITVGLWLFGSSTLIMWYNEDILTGSSHQEGIDFDINTYQLTLTSVTLKRSGLYALDALKPNKTNIEFLLEVQEPVSNISTTVSGTSLVEFNDSVSFTCSANGTPMWFSWKNGSSTVINEGRVQLGNNGRSLVISGVTQYDSGPFSCMVANNISSQQNGPRDPTISPDKSTYTSGSSITLTCSAASNPVASFYWKFNGTLLNVNGPVFELTNTFQNLSGQYTCIAQNMVTLRYAAVTKVIQVIDPVSAVAVNSSGNLVEDMPFNLTCNAVGPVDSIQWLKDGVHLDPIHGITFSSDNTTLYFSHLIQSDDGLYQCTASNAVSSMTSKAYTLLVNYGPINTTASGFGSTAVGANVADGPILATAPVSQNQSGAYTCMAFNSVTAKSNNGSVMLTVLGNVDYIQWMKNGAVVFPNDEITFSIDNLTLSFNNLSIDDDGLYQCEAINPVSNMTSAAYNLMVNYGPWNTVIHGPNMTQTGSTVTLNCTADSYPESLYSWYYNNSWVGQGAVYITKAFSLSGSKIYTCLAFNNITGLNSSSALALTVIEAIVTVNLTASPLIPLAYQSMMLTCNVKGPFNNLRWLRNNQTFQPSNGVTFSADNTTLSFSSLKTADDGRYQCVATNALQEYTSQPYDLLVIFGPQSVQVIVHPGIPPVLTCLALSQPPAVYNWILNSNTIVGNQSSIEIPINSILGSNYTCVAKNPLTGVTIYTSQVINNPNAAGIVKASVALTTLLVLLLPVLEEYF</sequence>
<proteinExistence type="predicted"/>
<dbReference type="SMART" id="SM00408">
    <property type="entry name" value="IGc2"/>
    <property type="match status" value="7"/>
</dbReference>
<evidence type="ECO:0000313" key="7">
    <source>
        <dbReference type="Proteomes" id="UP000316079"/>
    </source>
</evidence>
<evidence type="ECO:0000256" key="3">
    <source>
        <dbReference type="ARBA" id="ARBA00023180"/>
    </source>
</evidence>
<dbReference type="InterPro" id="IPR013783">
    <property type="entry name" value="Ig-like_fold"/>
</dbReference>
<dbReference type="InterPro" id="IPR036179">
    <property type="entry name" value="Ig-like_dom_sf"/>
</dbReference>
<dbReference type="PROSITE" id="PS50835">
    <property type="entry name" value="IG_LIKE"/>
    <property type="match status" value="7"/>
</dbReference>
<dbReference type="OrthoDB" id="6159398at2759"/>
<keyword evidence="1" id="KW-0732">Signal</keyword>
<dbReference type="Pfam" id="PF13927">
    <property type="entry name" value="Ig_3"/>
    <property type="match status" value="4"/>
</dbReference>
<dbReference type="Pfam" id="PF13895">
    <property type="entry name" value="Ig_2"/>
    <property type="match status" value="1"/>
</dbReference>
<feature type="domain" description="Ig-like" evidence="5">
    <location>
        <begin position="275"/>
        <end position="360"/>
    </location>
</feature>
<dbReference type="EMBL" id="SRMA01025354">
    <property type="protein sequence ID" value="TRY95590.1"/>
    <property type="molecule type" value="Genomic_DNA"/>
</dbReference>
<evidence type="ECO:0000256" key="4">
    <source>
        <dbReference type="ARBA" id="ARBA00023319"/>
    </source>
</evidence>
<keyword evidence="2" id="KW-1015">Disulfide bond</keyword>
<gene>
    <name evidence="6" type="ORF">DNTS_018370</name>
</gene>
<reference evidence="6 7" key="1">
    <citation type="journal article" date="2019" name="Sci. Data">
        <title>Hybrid genome assembly and annotation of Danionella translucida.</title>
        <authorList>
            <person name="Kadobianskyi M."/>
            <person name="Schulze L."/>
            <person name="Schuelke M."/>
            <person name="Judkewitz B."/>
        </authorList>
    </citation>
    <scope>NUCLEOTIDE SEQUENCE [LARGE SCALE GENOMIC DNA]</scope>
    <source>
        <strain evidence="6 7">Bolton</strain>
    </source>
</reference>
<dbReference type="PANTHER" id="PTHR44337:SF20">
    <property type="entry name" value="CARCINOEMBRYONIC ANTIGEN-RELATED CELL ADHESION MOLECULE 5-RELATED"/>
    <property type="match status" value="1"/>
</dbReference>
<dbReference type="InterPro" id="IPR003598">
    <property type="entry name" value="Ig_sub2"/>
</dbReference>
<dbReference type="Proteomes" id="UP000316079">
    <property type="component" value="Unassembled WGS sequence"/>
</dbReference>
<keyword evidence="7" id="KW-1185">Reference proteome</keyword>
<keyword evidence="4" id="KW-0393">Immunoglobulin domain</keyword>
<protein>
    <recommendedName>
        <fullName evidence="5">Ig-like domain-containing protein</fullName>
    </recommendedName>
</protein>
<keyword evidence="3" id="KW-0325">Glycoprotein</keyword>
<feature type="domain" description="Ig-like" evidence="5">
    <location>
        <begin position="388"/>
        <end position="489"/>
    </location>
</feature>
<dbReference type="PANTHER" id="PTHR44337">
    <property type="entry name" value="CARCINOEMBRYONIC ANTIGEN-RELATED CELL ADHESION MOLECULE 8"/>
    <property type="match status" value="1"/>
</dbReference>
<feature type="domain" description="Ig-like" evidence="5">
    <location>
        <begin position="105"/>
        <end position="196"/>
    </location>
</feature>
<dbReference type="Pfam" id="PF07679">
    <property type="entry name" value="I-set"/>
    <property type="match status" value="1"/>
</dbReference>
<dbReference type="CDD" id="cd00096">
    <property type="entry name" value="Ig"/>
    <property type="match status" value="1"/>
</dbReference>
<evidence type="ECO:0000256" key="1">
    <source>
        <dbReference type="ARBA" id="ARBA00022729"/>
    </source>
</evidence>
<organism evidence="6 7">
    <name type="scientific">Danionella cerebrum</name>
    <dbReference type="NCBI Taxonomy" id="2873325"/>
    <lineage>
        <taxon>Eukaryota</taxon>
        <taxon>Metazoa</taxon>
        <taxon>Chordata</taxon>
        <taxon>Craniata</taxon>
        <taxon>Vertebrata</taxon>
        <taxon>Euteleostomi</taxon>
        <taxon>Actinopterygii</taxon>
        <taxon>Neopterygii</taxon>
        <taxon>Teleostei</taxon>
        <taxon>Ostariophysi</taxon>
        <taxon>Cypriniformes</taxon>
        <taxon>Danionidae</taxon>
        <taxon>Danioninae</taxon>
        <taxon>Danionella</taxon>
    </lineage>
</organism>